<keyword evidence="1" id="KW-0472">Membrane</keyword>
<evidence type="ECO:0000313" key="3">
    <source>
        <dbReference type="Proteomes" id="UP000199514"/>
    </source>
</evidence>
<dbReference type="Proteomes" id="UP000199514">
    <property type="component" value="Unassembled WGS sequence"/>
</dbReference>
<dbReference type="InterPro" id="IPR007462">
    <property type="entry name" value="COV1-like"/>
</dbReference>
<dbReference type="OrthoDB" id="9789516at2"/>
<organism evidence="2 3">
    <name type="scientific">Flexibacter flexilis DSM 6793</name>
    <dbReference type="NCBI Taxonomy" id="927664"/>
    <lineage>
        <taxon>Bacteria</taxon>
        <taxon>Pseudomonadati</taxon>
        <taxon>Bacteroidota</taxon>
        <taxon>Cytophagia</taxon>
        <taxon>Cytophagales</taxon>
        <taxon>Flexibacteraceae</taxon>
        <taxon>Flexibacter</taxon>
    </lineage>
</organism>
<keyword evidence="1" id="KW-0812">Transmembrane</keyword>
<gene>
    <name evidence="2" type="ORF">SAMN05421780_102421</name>
</gene>
<feature type="transmembrane region" description="Helical" evidence="1">
    <location>
        <begin position="20"/>
        <end position="40"/>
    </location>
</feature>
<dbReference type="PANTHER" id="PTHR31876">
    <property type="entry name" value="COV-LIKE PROTEIN 1"/>
    <property type="match status" value="1"/>
</dbReference>
<dbReference type="Pfam" id="PF04367">
    <property type="entry name" value="DUF502"/>
    <property type="match status" value="1"/>
</dbReference>
<evidence type="ECO:0000256" key="1">
    <source>
        <dbReference type="SAM" id="Phobius"/>
    </source>
</evidence>
<dbReference type="EMBL" id="FOLE01000002">
    <property type="protein sequence ID" value="SFC05699.1"/>
    <property type="molecule type" value="Genomic_DNA"/>
</dbReference>
<evidence type="ECO:0000313" key="2">
    <source>
        <dbReference type="EMBL" id="SFC05699.1"/>
    </source>
</evidence>
<sequence length="203" mass="22233">MAPLLTKIFNRTARYFLQGLLFAVPIAVTGYVIVSFFRWVEGLIPVKDQFTGLGTLIIFAGLTFLGFLGSSFLTRRVFQLFDKLLNSLPLVKIIYSSLKDLISAFVGEEKKFNQAVLVTLNPEAELQKIGFITQQDLSRLGVVDKVAVYLPHAYAVSGDLFVVPARNVAPIDVDSSDIMKFIVSGGVAGLPAAVAGHREQTHE</sequence>
<dbReference type="AlphaFoldDB" id="A0A1I1G1I3"/>
<feature type="transmembrane region" description="Helical" evidence="1">
    <location>
        <begin position="52"/>
        <end position="73"/>
    </location>
</feature>
<keyword evidence="1" id="KW-1133">Transmembrane helix</keyword>
<proteinExistence type="predicted"/>
<dbReference type="RefSeq" id="WP_091509163.1">
    <property type="nucleotide sequence ID" value="NZ_FOLE01000002.1"/>
</dbReference>
<dbReference type="PANTHER" id="PTHR31876:SF26">
    <property type="entry name" value="PROTEIN LIKE COV 2"/>
    <property type="match status" value="1"/>
</dbReference>
<keyword evidence="3" id="KW-1185">Reference proteome</keyword>
<protein>
    <submittedName>
        <fullName evidence="2">Uncharacterized membrane protein</fullName>
    </submittedName>
</protein>
<reference evidence="2 3" key="1">
    <citation type="submission" date="2016-10" db="EMBL/GenBank/DDBJ databases">
        <authorList>
            <person name="de Groot N.N."/>
        </authorList>
    </citation>
    <scope>NUCLEOTIDE SEQUENCE [LARGE SCALE GENOMIC DNA]</scope>
    <source>
        <strain evidence="2 3">DSM 6793</strain>
    </source>
</reference>
<name>A0A1I1G1I3_9BACT</name>
<accession>A0A1I1G1I3</accession>
<dbReference type="STRING" id="927664.SAMN05421780_102421"/>